<dbReference type="EC" id="4.2.3.153" evidence="2"/>
<evidence type="ECO:0000256" key="4">
    <source>
        <dbReference type="ARBA" id="ARBA00023270"/>
    </source>
</evidence>
<comment type="function">
    <text evidence="1">Catalyzes the formation of 4-(hydroxymethyl)-2-furancarboxaldehyde phosphate (4-HFC-P) from two molecules of glyceraldehyde-3-P (GA-3-P).</text>
</comment>
<proteinExistence type="predicted"/>
<dbReference type="Proteomes" id="UP001597106">
    <property type="component" value="Unassembled WGS sequence"/>
</dbReference>
<evidence type="ECO:0000256" key="2">
    <source>
        <dbReference type="ARBA" id="ARBA00012553"/>
    </source>
</evidence>
<dbReference type="SUPFAM" id="SSF110395">
    <property type="entry name" value="CutC-like"/>
    <property type="match status" value="1"/>
</dbReference>
<comment type="caution">
    <text evidence="7">The sequence shown here is derived from an EMBL/GenBank/DDBJ whole genome shotgun (WGS) entry which is preliminary data.</text>
</comment>
<protein>
    <recommendedName>
        <fullName evidence="2">(5-formylfuran-3-yl)methyl phosphate synthase</fullName>
        <ecNumber evidence="2">4.2.3.153</ecNumber>
    </recommendedName>
    <alternativeName>
        <fullName evidence="5">4-(hydroxymethyl)-2-furancarboxaldehyde-phosphate synthase</fullName>
    </alternativeName>
</protein>
<dbReference type="PIRSF" id="PIRSF015957">
    <property type="entry name" value="UCP015957"/>
    <property type="match status" value="1"/>
</dbReference>
<evidence type="ECO:0000256" key="5">
    <source>
        <dbReference type="ARBA" id="ARBA00032523"/>
    </source>
</evidence>
<evidence type="ECO:0000313" key="7">
    <source>
        <dbReference type="EMBL" id="MFD0930052.1"/>
    </source>
</evidence>
<keyword evidence="3" id="KW-0456">Lyase</keyword>
<accession>A0ABW3GJ31</accession>
<gene>
    <name evidence="7" type="ORF">ACFQ1T_09705</name>
</gene>
<comment type="catalytic activity">
    <reaction evidence="6">
        <text>2 D-glyceraldehyde 3-phosphate = 4-(hydroxymethyl)-2-furancarboxaldehyde phosphate + phosphate + 2 H2O</text>
        <dbReference type="Rhea" id="RHEA:43536"/>
        <dbReference type="ChEBI" id="CHEBI:15377"/>
        <dbReference type="ChEBI" id="CHEBI:43474"/>
        <dbReference type="ChEBI" id="CHEBI:59776"/>
        <dbReference type="ChEBI" id="CHEBI:83407"/>
        <dbReference type="EC" id="4.2.3.153"/>
    </reaction>
</comment>
<keyword evidence="8" id="KW-1185">Reference proteome</keyword>
<dbReference type="InterPro" id="IPR036822">
    <property type="entry name" value="CutC-like_dom_sf"/>
</dbReference>
<sequence>MRILVSVNSVVEAQLVLAAGVSLIDLKDTSHGALSALSMSQSVAIMQAVNGYKKQHAHADILVSATVGDTAESVAALLELIQSRLEIGVDIIKLPEAIWDHPLYATVISQLLAAGTQMVAVFCPDSLLQASTLELRLNKLARQGYVGVMVDTIDKSSSVLDCVSISHIQKFTEIARRLQLMVGVAGGLRPAYLAQLRSLEADFLGFRSGLCEKGLRQSNLLAESIVSVVRQVSGNCCKMSA</sequence>
<evidence type="ECO:0000313" key="8">
    <source>
        <dbReference type="Proteomes" id="UP001597106"/>
    </source>
</evidence>
<organism evidence="7 8">
    <name type="scientific">Methylophilus glucosoxydans</name>
    <dbReference type="NCBI Taxonomy" id="752553"/>
    <lineage>
        <taxon>Bacteria</taxon>
        <taxon>Pseudomonadati</taxon>
        <taxon>Pseudomonadota</taxon>
        <taxon>Betaproteobacteria</taxon>
        <taxon>Nitrosomonadales</taxon>
        <taxon>Methylophilaceae</taxon>
        <taxon>Methylophilus</taxon>
    </lineage>
</organism>
<dbReference type="RefSeq" id="WP_379076049.1">
    <property type="nucleotide sequence ID" value="NZ_JBHTJW010000002.1"/>
</dbReference>
<dbReference type="EMBL" id="JBHTJW010000002">
    <property type="protein sequence ID" value="MFD0930052.1"/>
    <property type="molecule type" value="Genomic_DNA"/>
</dbReference>
<reference evidence="8" key="1">
    <citation type="journal article" date="2019" name="Int. J. Syst. Evol. Microbiol.">
        <title>The Global Catalogue of Microorganisms (GCM) 10K type strain sequencing project: providing services to taxonomists for standard genome sequencing and annotation.</title>
        <authorList>
            <consortium name="The Broad Institute Genomics Platform"/>
            <consortium name="The Broad Institute Genome Sequencing Center for Infectious Disease"/>
            <person name="Wu L."/>
            <person name="Ma J."/>
        </authorList>
    </citation>
    <scope>NUCLEOTIDE SEQUENCE [LARGE SCALE GENOMIC DNA]</scope>
    <source>
        <strain evidence="8">CCUG 59685</strain>
    </source>
</reference>
<keyword evidence="4" id="KW-0704">Schiff base</keyword>
<evidence type="ECO:0000256" key="1">
    <source>
        <dbReference type="ARBA" id="ARBA00003810"/>
    </source>
</evidence>
<evidence type="ECO:0000256" key="6">
    <source>
        <dbReference type="ARBA" id="ARBA00047628"/>
    </source>
</evidence>
<dbReference type="InterPro" id="IPR007565">
    <property type="entry name" value="4HFCP_synth"/>
</dbReference>
<name>A0ABW3GJ31_9PROT</name>
<dbReference type="Pfam" id="PF04476">
    <property type="entry name" value="4HFCP_synth"/>
    <property type="match status" value="1"/>
</dbReference>
<evidence type="ECO:0000256" key="3">
    <source>
        <dbReference type="ARBA" id="ARBA00023239"/>
    </source>
</evidence>